<evidence type="ECO:0000313" key="2">
    <source>
        <dbReference type="Proteomes" id="UP000000305"/>
    </source>
</evidence>
<dbReference type="EMBL" id="GL732539">
    <property type="protein sequence ID" value="EFX82509.1"/>
    <property type="molecule type" value="Genomic_DNA"/>
</dbReference>
<evidence type="ECO:0000313" key="1">
    <source>
        <dbReference type="EMBL" id="EFX82509.1"/>
    </source>
</evidence>
<name>E9GC83_DAPPU</name>
<dbReference type="KEGG" id="dpx:DAPPUDRAFT_316229"/>
<dbReference type="Proteomes" id="UP000000305">
    <property type="component" value="Unassembled WGS sequence"/>
</dbReference>
<reference evidence="1 2" key="1">
    <citation type="journal article" date="2011" name="Science">
        <title>The ecoresponsive genome of Daphnia pulex.</title>
        <authorList>
            <person name="Colbourne J.K."/>
            <person name="Pfrender M.E."/>
            <person name="Gilbert D."/>
            <person name="Thomas W.K."/>
            <person name="Tucker A."/>
            <person name="Oakley T.H."/>
            <person name="Tokishita S."/>
            <person name="Aerts A."/>
            <person name="Arnold G.J."/>
            <person name="Basu M.K."/>
            <person name="Bauer D.J."/>
            <person name="Caceres C.E."/>
            <person name="Carmel L."/>
            <person name="Casola C."/>
            <person name="Choi J.H."/>
            <person name="Detter J.C."/>
            <person name="Dong Q."/>
            <person name="Dusheyko S."/>
            <person name="Eads B.D."/>
            <person name="Frohlich T."/>
            <person name="Geiler-Samerotte K.A."/>
            <person name="Gerlach D."/>
            <person name="Hatcher P."/>
            <person name="Jogdeo S."/>
            <person name="Krijgsveld J."/>
            <person name="Kriventseva E.V."/>
            <person name="Kultz D."/>
            <person name="Laforsch C."/>
            <person name="Lindquist E."/>
            <person name="Lopez J."/>
            <person name="Manak J.R."/>
            <person name="Muller J."/>
            <person name="Pangilinan J."/>
            <person name="Patwardhan R.P."/>
            <person name="Pitluck S."/>
            <person name="Pritham E.J."/>
            <person name="Rechtsteiner A."/>
            <person name="Rho M."/>
            <person name="Rogozin I.B."/>
            <person name="Sakarya O."/>
            <person name="Salamov A."/>
            <person name="Schaack S."/>
            <person name="Shapiro H."/>
            <person name="Shiga Y."/>
            <person name="Skalitzky C."/>
            <person name="Smith Z."/>
            <person name="Souvorov A."/>
            <person name="Sung W."/>
            <person name="Tang Z."/>
            <person name="Tsuchiya D."/>
            <person name="Tu H."/>
            <person name="Vos H."/>
            <person name="Wang M."/>
            <person name="Wolf Y.I."/>
            <person name="Yamagata H."/>
            <person name="Yamada T."/>
            <person name="Ye Y."/>
            <person name="Shaw J.R."/>
            <person name="Andrews J."/>
            <person name="Crease T.J."/>
            <person name="Tang H."/>
            <person name="Lucas S.M."/>
            <person name="Robertson H.M."/>
            <person name="Bork P."/>
            <person name="Koonin E.V."/>
            <person name="Zdobnov E.M."/>
            <person name="Grigoriev I.V."/>
            <person name="Lynch M."/>
            <person name="Boore J.L."/>
        </authorList>
    </citation>
    <scope>NUCLEOTIDE SEQUENCE [LARGE SCALE GENOMIC DNA]</scope>
</reference>
<dbReference type="InParanoid" id="E9GC83"/>
<dbReference type="AlphaFoldDB" id="E9GC83"/>
<sequence length="118" mass="13533">MSKLVPMKDVKHISLQVYMDVLDWNAEVPVVKPDKKTRLLCEIAFILYCSRSCCPMWFVVAAYAGDKSFLHQSTVCMLRKNKNRNMGMCYVKQIINMFRGRERKVEDVGGGGGYLKFG</sequence>
<organism evidence="1 2">
    <name type="scientific">Daphnia pulex</name>
    <name type="common">Water flea</name>
    <dbReference type="NCBI Taxonomy" id="6669"/>
    <lineage>
        <taxon>Eukaryota</taxon>
        <taxon>Metazoa</taxon>
        <taxon>Ecdysozoa</taxon>
        <taxon>Arthropoda</taxon>
        <taxon>Crustacea</taxon>
        <taxon>Branchiopoda</taxon>
        <taxon>Diplostraca</taxon>
        <taxon>Cladocera</taxon>
        <taxon>Anomopoda</taxon>
        <taxon>Daphniidae</taxon>
        <taxon>Daphnia</taxon>
    </lineage>
</organism>
<accession>E9GC83</accession>
<gene>
    <name evidence="1" type="ORF">DAPPUDRAFT_316229</name>
</gene>
<keyword evidence="2" id="KW-1185">Reference proteome</keyword>
<dbReference type="HOGENOM" id="CLU_2075490_0_0_1"/>
<protein>
    <submittedName>
        <fullName evidence="1">Uncharacterized protein</fullName>
    </submittedName>
</protein>
<proteinExistence type="predicted"/>